<dbReference type="GO" id="GO:0005886">
    <property type="term" value="C:plasma membrane"/>
    <property type="evidence" value="ECO:0007669"/>
    <property type="project" value="TreeGrafter"/>
</dbReference>
<feature type="domain" description="4Fe-4S ferredoxin-type" evidence="6">
    <location>
        <begin position="36"/>
        <end position="67"/>
    </location>
</feature>
<dbReference type="AlphaFoldDB" id="X1TR71"/>
<dbReference type="SUPFAM" id="SSF46548">
    <property type="entry name" value="alpha-helical ferredoxin"/>
    <property type="match status" value="1"/>
</dbReference>
<dbReference type="PROSITE" id="PS51379">
    <property type="entry name" value="4FE4S_FER_2"/>
    <property type="match status" value="1"/>
</dbReference>
<dbReference type="GO" id="GO:0051539">
    <property type="term" value="F:4 iron, 4 sulfur cluster binding"/>
    <property type="evidence" value="ECO:0007669"/>
    <property type="project" value="UniProtKB-KW"/>
</dbReference>
<keyword evidence="3" id="KW-0560">Oxidoreductase</keyword>
<keyword evidence="2" id="KW-0479">Metal-binding</keyword>
<dbReference type="EMBL" id="BARW01020297">
    <property type="protein sequence ID" value="GAI90050.1"/>
    <property type="molecule type" value="Genomic_DNA"/>
</dbReference>
<dbReference type="PROSITE" id="PS00198">
    <property type="entry name" value="4FE4S_FER_1"/>
    <property type="match status" value="1"/>
</dbReference>
<accession>X1TR71</accession>
<evidence type="ECO:0000256" key="3">
    <source>
        <dbReference type="ARBA" id="ARBA00023002"/>
    </source>
</evidence>
<dbReference type="InterPro" id="IPR009051">
    <property type="entry name" value="Helical_ferredxn"/>
</dbReference>
<reference evidence="7" key="1">
    <citation type="journal article" date="2014" name="Front. Microbiol.">
        <title>High frequency of phylogenetically diverse reductive dehalogenase-homologous genes in deep subseafloor sedimentary metagenomes.</title>
        <authorList>
            <person name="Kawai M."/>
            <person name="Futagami T."/>
            <person name="Toyoda A."/>
            <person name="Takaki Y."/>
            <person name="Nishi S."/>
            <person name="Hori S."/>
            <person name="Arai W."/>
            <person name="Tsubouchi T."/>
            <person name="Morono Y."/>
            <person name="Uchiyama I."/>
            <person name="Ito T."/>
            <person name="Fujiyama A."/>
            <person name="Inagaki F."/>
            <person name="Takami H."/>
        </authorList>
    </citation>
    <scope>NUCLEOTIDE SEQUENCE</scope>
    <source>
        <strain evidence="7">Expedition CK06-06</strain>
    </source>
</reference>
<evidence type="ECO:0000256" key="4">
    <source>
        <dbReference type="ARBA" id="ARBA00023004"/>
    </source>
</evidence>
<protein>
    <recommendedName>
        <fullName evidence="6">4Fe-4S ferredoxin-type domain-containing protein</fullName>
    </recommendedName>
</protein>
<dbReference type="GO" id="GO:0046872">
    <property type="term" value="F:metal ion binding"/>
    <property type="evidence" value="ECO:0007669"/>
    <property type="project" value="UniProtKB-KW"/>
</dbReference>
<keyword evidence="5" id="KW-0411">Iron-sulfur</keyword>
<feature type="non-terminal residue" evidence="7">
    <location>
        <position position="1"/>
    </location>
</feature>
<keyword evidence="4" id="KW-0408">Iron</keyword>
<keyword evidence="1" id="KW-0004">4Fe-4S</keyword>
<dbReference type="Gene3D" id="1.10.1060.10">
    <property type="entry name" value="Alpha-helical ferredoxin"/>
    <property type="match status" value="1"/>
</dbReference>
<proteinExistence type="predicted"/>
<dbReference type="InterPro" id="IPR017896">
    <property type="entry name" value="4Fe4S_Fe-S-bd"/>
</dbReference>
<evidence type="ECO:0000313" key="7">
    <source>
        <dbReference type="EMBL" id="GAI90050.1"/>
    </source>
</evidence>
<comment type="caution">
    <text evidence="7">The sequence shown here is derived from an EMBL/GenBank/DDBJ whole genome shotgun (WGS) entry which is preliminary data.</text>
</comment>
<organism evidence="7">
    <name type="scientific">marine sediment metagenome</name>
    <dbReference type="NCBI Taxonomy" id="412755"/>
    <lineage>
        <taxon>unclassified sequences</taxon>
        <taxon>metagenomes</taxon>
        <taxon>ecological metagenomes</taxon>
    </lineage>
</organism>
<dbReference type="GO" id="GO:0016491">
    <property type="term" value="F:oxidoreductase activity"/>
    <property type="evidence" value="ECO:0007669"/>
    <property type="project" value="UniProtKB-KW"/>
</dbReference>
<dbReference type="Pfam" id="PF13187">
    <property type="entry name" value="Fer4_9"/>
    <property type="match status" value="1"/>
</dbReference>
<evidence type="ECO:0000256" key="2">
    <source>
        <dbReference type="ARBA" id="ARBA00022723"/>
    </source>
</evidence>
<dbReference type="InterPro" id="IPR017900">
    <property type="entry name" value="4Fe4S_Fe_S_CS"/>
</dbReference>
<dbReference type="PANTHER" id="PTHR43255">
    <property type="entry name" value="IRON-SULFUR-BINDING OXIDOREDUCTASE FADF-RELATED-RELATED"/>
    <property type="match status" value="1"/>
</dbReference>
<evidence type="ECO:0000256" key="5">
    <source>
        <dbReference type="ARBA" id="ARBA00023014"/>
    </source>
</evidence>
<sequence length="140" mass="16005">EVCFKCSTCSKFCPITQHVKKYNLEDSFITQLFEAEKPEALNDVWMCCACEKCVITCPQDANPTEVFTNLKEKSYQEGLAPSIVYRLVEQLLQESTVYSIKFANMIRKRAGLKEVKKNEKAVKELNVLAEKAGLERKEVN</sequence>
<evidence type="ECO:0000256" key="1">
    <source>
        <dbReference type="ARBA" id="ARBA00022485"/>
    </source>
</evidence>
<dbReference type="InterPro" id="IPR051460">
    <property type="entry name" value="HdrC_iron-sulfur_subunit"/>
</dbReference>
<evidence type="ECO:0000259" key="6">
    <source>
        <dbReference type="PROSITE" id="PS51379"/>
    </source>
</evidence>
<name>X1TR71_9ZZZZ</name>
<dbReference type="PANTHER" id="PTHR43255:SF1">
    <property type="entry name" value="IRON-SULFUR-BINDING OXIDOREDUCTASE FADF-RELATED"/>
    <property type="match status" value="1"/>
</dbReference>
<gene>
    <name evidence="7" type="ORF">S12H4_34318</name>
</gene>